<evidence type="ECO:0000256" key="6">
    <source>
        <dbReference type="ARBA" id="ARBA00022989"/>
    </source>
</evidence>
<feature type="transmembrane region" description="Helical" evidence="8">
    <location>
        <begin position="21"/>
        <end position="41"/>
    </location>
</feature>
<feature type="transmembrane region" description="Helical" evidence="8">
    <location>
        <begin position="386"/>
        <end position="406"/>
    </location>
</feature>
<keyword evidence="5 8" id="KW-0812">Transmembrane</keyword>
<feature type="transmembrane region" description="Helical" evidence="8">
    <location>
        <begin position="144"/>
        <end position="163"/>
    </location>
</feature>
<dbReference type="PANTHER" id="PTHR33908">
    <property type="entry name" value="MANNOSYLTRANSFERASE YKCB-RELATED"/>
    <property type="match status" value="1"/>
</dbReference>
<reference evidence="9 10" key="1">
    <citation type="submission" date="2015-09" db="EMBL/GenBank/DDBJ databases">
        <title>Identification and resolution of microdiversity through metagenomic sequencing of parallel consortia.</title>
        <authorList>
            <person name="Nelson W.C."/>
            <person name="Romine M.F."/>
            <person name="Lindemann S.R."/>
        </authorList>
    </citation>
    <scope>NUCLEOTIDE SEQUENCE [LARGE SCALE GENOMIC DNA]</scope>
    <source>
        <strain evidence="9">Ana</strain>
    </source>
</reference>
<comment type="subcellular location">
    <subcellularLocation>
        <location evidence="1">Cell membrane</location>
        <topology evidence="1">Multi-pass membrane protein</topology>
    </subcellularLocation>
</comment>
<keyword evidence="4 9" id="KW-0808">Transferase</keyword>
<evidence type="ECO:0000256" key="7">
    <source>
        <dbReference type="ARBA" id="ARBA00023136"/>
    </source>
</evidence>
<evidence type="ECO:0000256" key="8">
    <source>
        <dbReference type="SAM" id="Phobius"/>
    </source>
</evidence>
<dbReference type="PANTHER" id="PTHR33908:SF11">
    <property type="entry name" value="MEMBRANE PROTEIN"/>
    <property type="match status" value="1"/>
</dbReference>
<evidence type="ECO:0000256" key="4">
    <source>
        <dbReference type="ARBA" id="ARBA00022679"/>
    </source>
</evidence>
<dbReference type="STRING" id="1666911.HLUCCA11_04830"/>
<dbReference type="Proteomes" id="UP000050465">
    <property type="component" value="Unassembled WGS sequence"/>
</dbReference>
<name>A0A0N8KNK8_9CYAN</name>
<dbReference type="GO" id="GO:0009103">
    <property type="term" value="P:lipopolysaccharide biosynthetic process"/>
    <property type="evidence" value="ECO:0007669"/>
    <property type="project" value="UniProtKB-ARBA"/>
</dbReference>
<keyword evidence="6 8" id="KW-1133">Transmembrane helix</keyword>
<keyword evidence="3" id="KW-0328">Glycosyltransferase</keyword>
<evidence type="ECO:0000313" key="10">
    <source>
        <dbReference type="Proteomes" id="UP000050465"/>
    </source>
</evidence>
<keyword evidence="7 8" id="KW-0472">Membrane</keyword>
<feature type="transmembrane region" description="Helical" evidence="8">
    <location>
        <begin position="208"/>
        <end position="234"/>
    </location>
</feature>
<evidence type="ECO:0000313" key="9">
    <source>
        <dbReference type="EMBL" id="KPQ36818.1"/>
    </source>
</evidence>
<evidence type="ECO:0000256" key="2">
    <source>
        <dbReference type="ARBA" id="ARBA00022475"/>
    </source>
</evidence>
<accession>A0A0N8KNK8</accession>
<protein>
    <submittedName>
        <fullName evidence="9">4-amino-4-deoxy-L-arabinose transferase and related glycosyltransferases of PMT family</fullName>
    </submittedName>
</protein>
<dbReference type="GO" id="GO:0005886">
    <property type="term" value="C:plasma membrane"/>
    <property type="evidence" value="ECO:0007669"/>
    <property type="project" value="UniProtKB-SubCell"/>
</dbReference>
<proteinExistence type="predicted"/>
<dbReference type="AlphaFoldDB" id="A0A0N8KNK8"/>
<gene>
    <name evidence="9" type="ORF">HLUCCA11_04830</name>
</gene>
<dbReference type="GO" id="GO:0016763">
    <property type="term" value="F:pentosyltransferase activity"/>
    <property type="evidence" value="ECO:0007669"/>
    <property type="project" value="TreeGrafter"/>
</dbReference>
<evidence type="ECO:0000256" key="1">
    <source>
        <dbReference type="ARBA" id="ARBA00004651"/>
    </source>
</evidence>
<feature type="transmembrane region" description="Helical" evidence="8">
    <location>
        <begin position="358"/>
        <end position="377"/>
    </location>
</feature>
<organism evidence="9 10">
    <name type="scientific">Phormidesmis priestleyi Ana</name>
    <dbReference type="NCBI Taxonomy" id="1666911"/>
    <lineage>
        <taxon>Bacteria</taxon>
        <taxon>Bacillati</taxon>
        <taxon>Cyanobacteriota</taxon>
        <taxon>Cyanophyceae</taxon>
        <taxon>Leptolyngbyales</taxon>
        <taxon>Leptolyngbyaceae</taxon>
        <taxon>Phormidesmis</taxon>
    </lineage>
</organism>
<dbReference type="InterPro" id="IPR050297">
    <property type="entry name" value="LipidA_mod_glycosyltrf_83"/>
</dbReference>
<evidence type="ECO:0000256" key="3">
    <source>
        <dbReference type="ARBA" id="ARBA00022676"/>
    </source>
</evidence>
<keyword evidence="2" id="KW-1003">Cell membrane</keyword>
<sequence length="531" mass="59471">MLLSKITASRNRLTTKLISPMAWVNPPLLLVITTLGLFAGLRLVHLSADFPVGISSYGMTYSDEGWWSRNAIALVREGQWYIDDGYNTIFNLPVLPLIQAAWFKIFGVSLVAARSITVLSVIATSALVYVIANADPRPNTPKSGLTWLAPFIVLSSYPVFVYSRLALLELPMMGLILMSLWLAIASSSQPSADFAHSAVKRAKIIGSAIFFALAVLTKTSALFALPLMLAMLCLQPGKRQQKVQTLLIWLLTFSLVAGLYTYIYSHGEYALSYGHFSGYNVTGKMHRGLFSIIKGPLRVLKYSFELFPLMLSCLLISLLTLVRSPAYRSNQSFQIAAIWSVSALAAFSTSNYAAPRYFLIWIVPAALAIPLAIEYFLNHPSWKKNLLITLFSLSIVISLGRIVYYLSTPQFTLVNMADQVSATIEANPDHPPIVMGHFADTLALVSNIKTINDRMGYRELDYRIETFNPGYYISVGEVEPSIIETIDTYYKKELLQTFDVYQNYDYGVPVHFYRLDAYDWWQPSNRSLKAN</sequence>
<dbReference type="EMBL" id="LJZR01000004">
    <property type="protein sequence ID" value="KPQ36818.1"/>
    <property type="molecule type" value="Genomic_DNA"/>
</dbReference>
<feature type="transmembrane region" description="Helical" evidence="8">
    <location>
        <begin position="246"/>
        <end position="264"/>
    </location>
</feature>
<evidence type="ECO:0000256" key="5">
    <source>
        <dbReference type="ARBA" id="ARBA00022692"/>
    </source>
</evidence>
<feature type="transmembrane region" description="Helical" evidence="8">
    <location>
        <begin position="110"/>
        <end position="132"/>
    </location>
</feature>
<feature type="transmembrane region" description="Helical" evidence="8">
    <location>
        <begin position="170"/>
        <end position="188"/>
    </location>
</feature>
<comment type="caution">
    <text evidence="9">The sequence shown here is derived from an EMBL/GenBank/DDBJ whole genome shotgun (WGS) entry which is preliminary data.</text>
</comment>
<feature type="transmembrane region" description="Helical" evidence="8">
    <location>
        <begin position="302"/>
        <end position="321"/>
    </location>
</feature>